<evidence type="ECO:0000313" key="1">
    <source>
        <dbReference type="EMBL" id="KAJ8865541.1"/>
    </source>
</evidence>
<comment type="caution">
    <text evidence="1">The sequence shown here is derived from an EMBL/GenBank/DDBJ whole genome shotgun (WGS) entry which is preliminary data.</text>
</comment>
<dbReference type="Proteomes" id="UP001159363">
    <property type="component" value="Chromosome 16"/>
</dbReference>
<accession>A0ABQ9G201</accession>
<proteinExistence type="predicted"/>
<protein>
    <submittedName>
        <fullName evidence="1">Uncharacterized protein</fullName>
    </submittedName>
</protein>
<organism evidence="1 2">
    <name type="scientific">Dryococelus australis</name>
    <dbReference type="NCBI Taxonomy" id="614101"/>
    <lineage>
        <taxon>Eukaryota</taxon>
        <taxon>Metazoa</taxon>
        <taxon>Ecdysozoa</taxon>
        <taxon>Arthropoda</taxon>
        <taxon>Hexapoda</taxon>
        <taxon>Insecta</taxon>
        <taxon>Pterygota</taxon>
        <taxon>Neoptera</taxon>
        <taxon>Polyneoptera</taxon>
        <taxon>Phasmatodea</taxon>
        <taxon>Verophasmatodea</taxon>
        <taxon>Anareolatae</taxon>
        <taxon>Phasmatidae</taxon>
        <taxon>Eurycanthinae</taxon>
        <taxon>Dryococelus</taxon>
    </lineage>
</organism>
<name>A0ABQ9G201_9NEOP</name>
<dbReference type="EMBL" id="JARBHB010000017">
    <property type="protein sequence ID" value="KAJ8865541.1"/>
    <property type="molecule type" value="Genomic_DNA"/>
</dbReference>
<keyword evidence="2" id="KW-1185">Reference proteome</keyword>
<evidence type="ECO:0000313" key="2">
    <source>
        <dbReference type="Proteomes" id="UP001159363"/>
    </source>
</evidence>
<gene>
    <name evidence="1" type="ORF">PR048_033061</name>
</gene>
<reference evidence="1 2" key="1">
    <citation type="submission" date="2023-02" db="EMBL/GenBank/DDBJ databases">
        <title>LHISI_Scaffold_Assembly.</title>
        <authorList>
            <person name="Stuart O.P."/>
            <person name="Cleave R."/>
            <person name="Magrath M.J.L."/>
            <person name="Mikheyev A.S."/>
        </authorList>
    </citation>
    <scope>NUCLEOTIDE SEQUENCE [LARGE SCALE GENOMIC DNA]</scope>
    <source>
        <strain evidence="1">Daus_M_001</strain>
        <tissue evidence="1">Leg muscle</tissue>
    </source>
</reference>
<sequence>MADSSRGSPSYCKQSTIDPVPVGLSESLSLIRVAGRQDELLVDSDVTSLEIRQFAERSMSKAKDPSTFLHRRPLYRLVDLEQCSTFKVELRRSDKGYSSIHIMCSMATTGLTEQCSRRSTRIHATSSGDPIILFMEMTWKALPTPSWNGRNNYSIRSPFFSQPQLGLILKCLVILDKISSDVNIFDIVLLSKIVSQKSYTELDNFLTPAFLRGILQRVASLLPPLRPLRSRRQNVWQSWRFKSDNSQRFHKPRCPLPPRQVWRRHCHVGRDDGALSSQVNAAVSLPGSSWPTRDGMLSDLASSPRFAGGEWTQLNGLDNTTNKERVRKLELAYRITQNHYNKTSISIQVKIRQYNRVIKPEATYGPECLTMNKKGELRELELTKSHVTWQFRERRGSDQQYTACYPWILIACHWAV</sequence>